<protein>
    <submittedName>
        <fullName evidence="1">Uncharacterized protein</fullName>
    </submittedName>
</protein>
<name>A0ABT2LWT3_9FIRM</name>
<keyword evidence="2" id="KW-1185">Reference proteome</keyword>
<dbReference type="EMBL" id="JAODBU010000002">
    <property type="protein sequence ID" value="MCT7397751.1"/>
    <property type="molecule type" value="Genomic_DNA"/>
</dbReference>
<organism evidence="1 2">
    <name type="scientific">Eubacterium album</name>
    <dbReference type="NCBI Taxonomy" id="2978477"/>
    <lineage>
        <taxon>Bacteria</taxon>
        <taxon>Bacillati</taxon>
        <taxon>Bacillota</taxon>
        <taxon>Clostridia</taxon>
        <taxon>Eubacteriales</taxon>
        <taxon>Eubacteriaceae</taxon>
        <taxon>Eubacterium</taxon>
    </lineage>
</organism>
<evidence type="ECO:0000313" key="1">
    <source>
        <dbReference type="EMBL" id="MCT7397751.1"/>
    </source>
</evidence>
<dbReference type="Proteomes" id="UP001431199">
    <property type="component" value="Unassembled WGS sequence"/>
</dbReference>
<dbReference type="RefSeq" id="WP_260978187.1">
    <property type="nucleotide sequence ID" value="NZ_JAODBU010000002.1"/>
</dbReference>
<gene>
    <name evidence="1" type="ORF">N5B56_01450</name>
</gene>
<proteinExistence type="predicted"/>
<accession>A0ABT2LWT3</accession>
<comment type="caution">
    <text evidence="1">The sequence shown here is derived from an EMBL/GenBank/DDBJ whole genome shotgun (WGS) entry which is preliminary data.</text>
</comment>
<sequence length="96" mass="11204">MEKIKKSELTRFAKDCAFTHKNAVIFVCMSEEIAHSKIGKMLKEENSGILIEVSKRFAKYATEEMEFDTETSETQDTQNIINDIINCCEENNWFRE</sequence>
<evidence type="ECO:0000313" key="2">
    <source>
        <dbReference type="Proteomes" id="UP001431199"/>
    </source>
</evidence>
<reference evidence="1" key="1">
    <citation type="submission" date="2022-09" db="EMBL/GenBank/DDBJ databases">
        <title>Eubacterium sp. LFL-14 isolated from human feces.</title>
        <authorList>
            <person name="Liu F."/>
        </authorList>
    </citation>
    <scope>NUCLEOTIDE SEQUENCE</scope>
    <source>
        <strain evidence="1">LFL-14</strain>
    </source>
</reference>